<reference evidence="1" key="1">
    <citation type="submission" date="2021-02" db="EMBL/GenBank/DDBJ databases">
        <authorList>
            <person name="Nowell W R."/>
        </authorList>
    </citation>
    <scope>NUCLEOTIDE SEQUENCE</scope>
</reference>
<dbReference type="Gene3D" id="3.90.176.10">
    <property type="entry name" value="Toxin ADP-ribosyltransferase, Chain A, domain 1"/>
    <property type="match status" value="1"/>
</dbReference>
<protein>
    <submittedName>
        <fullName evidence="1">Uncharacterized protein</fullName>
    </submittedName>
</protein>
<accession>A0A821BX16</accession>
<feature type="non-terminal residue" evidence="1">
    <location>
        <position position="1"/>
    </location>
</feature>
<dbReference type="Proteomes" id="UP000663866">
    <property type="component" value="Unassembled WGS sequence"/>
</dbReference>
<dbReference type="AlphaFoldDB" id="A0A821BX16"/>
<sequence length="117" mass="13389">TQDIDLLFLFRFFIRDIHKQLQELQCSTPLRVYRGQLVSNDELQTLKASLGQFISMNSFLSTSLDRRLALSFLTSSPVTDDLQRILFEIDLDPTLAGIKPFANITSNSFFADEQEVL</sequence>
<dbReference type="PROSITE" id="PS51996">
    <property type="entry name" value="TR_MART"/>
    <property type="match status" value="1"/>
</dbReference>
<dbReference type="SUPFAM" id="SSF56399">
    <property type="entry name" value="ADP-ribosylation"/>
    <property type="match status" value="1"/>
</dbReference>
<comment type="caution">
    <text evidence="1">The sequence shown here is derived from an EMBL/GenBank/DDBJ whole genome shotgun (WGS) entry which is preliminary data.</text>
</comment>
<organism evidence="1 2">
    <name type="scientific">Rotaria magnacalcarata</name>
    <dbReference type="NCBI Taxonomy" id="392030"/>
    <lineage>
        <taxon>Eukaryota</taxon>
        <taxon>Metazoa</taxon>
        <taxon>Spiralia</taxon>
        <taxon>Gnathifera</taxon>
        <taxon>Rotifera</taxon>
        <taxon>Eurotatoria</taxon>
        <taxon>Bdelloidea</taxon>
        <taxon>Philodinida</taxon>
        <taxon>Philodinidae</taxon>
        <taxon>Rotaria</taxon>
    </lineage>
</organism>
<proteinExistence type="predicted"/>
<keyword evidence="2" id="KW-1185">Reference proteome</keyword>
<name>A0A821BX16_9BILA</name>
<gene>
    <name evidence="1" type="ORF">OVN521_LOCUS45035</name>
</gene>
<evidence type="ECO:0000313" key="1">
    <source>
        <dbReference type="EMBL" id="CAF4597674.1"/>
    </source>
</evidence>
<dbReference type="EMBL" id="CAJOBG010071926">
    <property type="protein sequence ID" value="CAF4597674.1"/>
    <property type="molecule type" value="Genomic_DNA"/>
</dbReference>
<feature type="non-terminal residue" evidence="1">
    <location>
        <position position="117"/>
    </location>
</feature>
<evidence type="ECO:0000313" key="2">
    <source>
        <dbReference type="Proteomes" id="UP000663866"/>
    </source>
</evidence>